<keyword evidence="3" id="KW-1185">Reference proteome</keyword>
<proteinExistence type="predicted"/>
<dbReference type="EMBL" id="CP001841">
    <property type="protein sequence ID" value="AEF81966.1"/>
    <property type="molecule type" value="Genomic_DNA"/>
</dbReference>
<accession>F5Y905</accession>
<protein>
    <submittedName>
        <fullName evidence="2">Uncharacterized protein</fullName>
    </submittedName>
</protein>
<dbReference type="AlphaFoldDB" id="F5Y905"/>
<keyword evidence="1" id="KW-0812">Transmembrane</keyword>
<feature type="transmembrane region" description="Helical" evidence="1">
    <location>
        <begin position="16"/>
        <end position="34"/>
    </location>
</feature>
<organism evidence="2 3">
    <name type="scientific">Leadbettera azotonutricia (strain ATCC BAA-888 / DSM 13862 / ZAS-9)</name>
    <name type="common">Treponema azotonutricium</name>
    <dbReference type="NCBI Taxonomy" id="545695"/>
    <lineage>
        <taxon>Bacteria</taxon>
        <taxon>Pseudomonadati</taxon>
        <taxon>Spirochaetota</taxon>
        <taxon>Spirochaetia</taxon>
        <taxon>Spirochaetales</taxon>
        <taxon>Breznakiellaceae</taxon>
        <taxon>Leadbettera</taxon>
    </lineage>
</organism>
<sequence length="37" mass="4574">MMKHNKHLQNRKLKKHIVFVLYNILKEFISAIFYNNV</sequence>
<dbReference type="KEGG" id="taz:TREAZ_0877"/>
<keyword evidence="1" id="KW-1133">Transmembrane helix</keyword>
<reference evidence="3" key="1">
    <citation type="submission" date="2009-12" db="EMBL/GenBank/DDBJ databases">
        <title>Complete sequence of Treponema azotonutricium strain ZAS-9.</title>
        <authorList>
            <person name="Tetu S.G."/>
            <person name="Matson E."/>
            <person name="Ren Q."/>
            <person name="Seshadri R."/>
            <person name="Elbourne L."/>
            <person name="Hassan K.A."/>
            <person name="Durkin A."/>
            <person name="Radune D."/>
            <person name="Mohamoud Y."/>
            <person name="Shay R."/>
            <person name="Jin S."/>
            <person name="Zhang X."/>
            <person name="Lucey K."/>
            <person name="Ballor N.R."/>
            <person name="Ottesen E."/>
            <person name="Rosenthal R."/>
            <person name="Allen A."/>
            <person name="Leadbetter J.R."/>
            <person name="Paulsen I.T."/>
        </authorList>
    </citation>
    <scope>NUCLEOTIDE SEQUENCE [LARGE SCALE GENOMIC DNA]</scope>
    <source>
        <strain evidence="3">ATCC BAA-888 / DSM 13862 / ZAS-9</strain>
    </source>
</reference>
<name>F5Y905_LEAAZ</name>
<keyword evidence="1" id="KW-0472">Membrane</keyword>
<dbReference type="InParanoid" id="F5Y905"/>
<dbReference type="STRING" id="545695.TREAZ_0877"/>
<reference evidence="2 3" key="2">
    <citation type="journal article" date="2011" name="ISME J.">
        <title>RNA-seq reveals cooperative metabolic interactions between two termite-gut spirochete species in co-culture.</title>
        <authorList>
            <person name="Rosenthal A.Z."/>
            <person name="Matson E.G."/>
            <person name="Eldar A."/>
            <person name="Leadbetter J.R."/>
        </authorList>
    </citation>
    <scope>NUCLEOTIDE SEQUENCE [LARGE SCALE GENOMIC DNA]</scope>
    <source>
        <strain evidence="3">ATCC BAA-888 / DSM 13862 / ZAS-9</strain>
    </source>
</reference>
<evidence type="ECO:0000313" key="2">
    <source>
        <dbReference type="EMBL" id="AEF81966.1"/>
    </source>
</evidence>
<dbReference type="Proteomes" id="UP000009222">
    <property type="component" value="Chromosome"/>
</dbReference>
<evidence type="ECO:0000313" key="3">
    <source>
        <dbReference type="Proteomes" id="UP000009222"/>
    </source>
</evidence>
<evidence type="ECO:0000256" key="1">
    <source>
        <dbReference type="SAM" id="Phobius"/>
    </source>
</evidence>
<dbReference type="HOGENOM" id="CLU_3349870_0_0_12"/>
<gene>
    <name evidence="2" type="ordered locus">TREAZ_0877</name>
</gene>